<dbReference type="InterPro" id="IPR001965">
    <property type="entry name" value="Znf_PHD"/>
</dbReference>
<dbReference type="Gene3D" id="3.30.40.10">
    <property type="entry name" value="Zinc/RING finger domain, C3HC4 (zinc finger)"/>
    <property type="match status" value="1"/>
</dbReference>
<dbReference type="SMART" id="SM00249">
    <property type="entry name" value="PHD"/>
    <property type="match status" value="1"/>
</dbReference>
<dbReference type="Pfam" id="PF02301">
    <property type="entry name" value="HORMA"/>
    <property type="match status" value="1"/>
</dbReference>
<dbReference type="Gene3D" id="3.30.900.10">
    <property type="entry name" value="HORMA domain"/>
    <property type="match status" value="1"/>
</dbReference>
<evidence type="ECO:0000256" key="8">
    <source>
        <dbReference type="ARBA" id="ARBA00023254"/>
    </source>
</evidence>
<evidence type="ECO:0000256" key="6">
    <source>
        <dbReference type="ARBA" id="ARBA00022833"/>
    </source>
</evidence>
<keyword evidence="11" id="KW-1185">Reference proteome</keyword>
<keyword evidence="5" id="KW-0863">Zinc-finger</keyword>
<accession>A0A8B7NL29</accession>
<keyword evidence="3" id="KW-0158">Chromosome</keyword>
<keyword evidence="4" id="KW-0479">Metal-binding</keyword>
<evidence type="ECO:0000256" key="3">
    <source>
        <dbReference type="ARBA" id="ARBA00022454"/>
    </source>
</evidence>
<organism evidence="11 12">
    <name type="scientific">Hyalella azteca</name>
    <name type="common">Amphipod</name>
    <dbReference type="NCBI Taxonomy" id="294128"/>
    <lineage>
        <taxon>Eukaryota</taxon>
        <taxon>Metazoa</taxon>
        <taxon>Ecdysozoa</taxon>
        <taxon>Arthropoda</taxon>
        <taxon>Crustacea</taxon>
        <taxon>Multicrustacea</taxon>
        <taxon>Malacostraca</taxon>
        <taxon>Eumalacostraca</taxon>
        <taxon>Peracarida</taxon>
        <taxon>Amphipoda</taxon>
        <taxon>Senticaudata</taxon>
        <taxon>Talitrida</taxon>
        <taxon>Talitroidea</taxon>
        <taxon>Hyalellidae</taxon>
        <taxon>Hyalella</taxon>
    </lineage>
</organism>
<dbReference type="PROSITE" id="PS50815">
    <property type="entry name" value="HORMA"/>
    <property type="match status" value="1"/>
</dbReference>
<dbReference type="OrthoDB" id="1928087at2759"/>
<dbReference type="Proteomes" id="UP000694843">
    <property type="component" value="Unplaced"/>
</dbReference>
<keyword evidence="6" id="KW-0862">Zinc</keyword>
<proteinExistence type="predicted"/>
<name>A0A8B7NL29_HYAAZ</name>
<dbReference type="PANTHER" id="PTHR48225:SF7">
    <property type="entry name" value="MEIOSIS-SPECIFIC PROTEIN HOP1"/>
    <property type="match status" value="1"/>
</dbReference>
<evidence type="ECO:0000256" key="1">
    <source>
        <dbReference type="ARBA" id="ARBA00004123"/>
    </source>
</evidence>
<gene>
    <name evidence="12" type="primary">LOC108671340</name>
</gene>
<reference evidence="12" key="1">
    <citation type="submission" date="2025-08" db="UniProtKB">
        <authorList>
            <consortium name="RefSeq"/>
        </authorList>
    </citation>
    <scope>IDENTIFICATION</scope>
    <source>
        <tissue evidence="12">Whole organism</tissue>
    </source>
</reference>
<dbReference type="RefSeq" id="XP_018014357.1">
    <property type="nucleotide sequence ID" value="XM_018158868.2"/>
</dbReference>
<evidence type="ECO:0000259" key="10">
    <source>
        <dbReference type="PROSITE" id="PS50815"/>
    </source>
</evidence>
<evidence type="ECO:0000256" key="5">
    <source>
        <dbReference type="ARBA" id="ARBA00022771"/>
    </source>
</evidence>
<evidence type="ECO:0000313" key="11">
    <source>
        <dbReference type="Proteomes" id="UP000694843"/>
    </source>
</evidence>
<evidence type="ECO:0000313" key="12">
    <source>
        <dbReference type="RefSeq" id="XP_018014357.1"/>
    </source>
</evidence>
<dbReference type="InterPro" id="IPR013083">
    <property type="entry name" value="Znf_RING/FYVE/PHD"/>
</dbReference>
<dbReference type="GO" id="GO:0051321">
    <property type="term" value="P:meiotic cell cycle"/>
    <property type="evidence" value="ECO:0007669"/>
    <property type="project" value="UniProtKB-KW"/>
</dbReference>
<dbReference type="GO" id="GO:0005634">
    <property type="term" value="C:nucleus"/>
    <property type="evidence" value="ECO:0007669"/>
    <property type="project" value="UniProtKB-SubCell"/>
</dbReference>
<feature type="region of interest" description="Disordered" evidence="9">
    <location>
        <begin position="830"/>
        <end position="879"/>
    </location>
</feature>
<dbReference type="SUPFAM" id="SSF57903">
    <property type="entry name" value="FYVE/PHD zinc finger"/>
    <property type="match status" value="1"/>
</dbReference>
<dbReference type="AlphaFoldDB" id="A0A8B7NL29"/>
<sequence length="879" mass="94557">MAVRQLAVQKHSLPTPKSGKQDTWCALFPKDVKTEQKSLQFVKKLLAVGISTLTYLRNLFPETAYRDQNCEGLDLKILITDTDPDVAPLIDWISGAFDAVDKKYLRQLTLAISCNKNPDDPVLEEYSFFFTYGDDGSASLNAISSSNIKTTCDGRSGKKFSKHEVRMCTKKLLRSIIILTQTMPLLPKKVYMTMRILYYDEVTPADYEPQGFRSTTISSYSFPFEPAVFTMGKVSTGHHSLTVKLRVADEQFPGDPSQSQDTGSSQEAADGPAAIFAVVAAVPDSNHLTTVTTTITASPAAVAAASSLPAASPSSAAIPLSSASPFPAAVLSTDAAVQLESPGDPNATSTPLLSSCLSLPSLVDNPRLDAEILATASVGCTSIAPPDVSLNANREVSTNDETIGISIAGRENMNLNSSVILMDIGPSVETNNGPRAMEDDDSDCIVVSGGYDRNIRKQSQDFETNADGNFRRSTGLRRCKSNFWTSPLSLVPCLSKEKPLNVPKGSQEQQVPCVVTDSNAGSSATKQNAPLDDGGCSSTLSEFAVKLEHPQAATIQDVKTIDLVENDFRTGSPMTSGEVELNKVQQQLPNKRELGEGDETPLLFSLTSEEIGEPLDSKEGVKCSESPILNENLSASVTPYHTPSLKAPGSACSAVSQCSIRSVSVALAPSQPSPGYPVRCACLANVDHGLMILCDVCGNWQHGACFGIIRAEDAPERHVCQLCSDPPDLCTDPRLCYLSSVKLEETCLFRRCVAMLRTTDVNANTELSTVALAHSLQCDISKATFVVEQLINAGVLSTVRNSARRSSAKKLIVNTETLENEAVPKFFGKRSSQRLESEEPLPVEESATAGTSQEWAPRPKKIKASMSTTVMEKTPQAKR</sequence>
<dbReference type="InterPro" id="IPR036570">
    <property type="entry name" value="HORMA_dom_sf"/>
</dbReference>
<dbReference type="InterPro" id="IPR003511">
    <property type="entry name" value="HORMA_dom"/>
</dbReference>
<evidence type="ECO:0000256" key="7">
    <source>
        <dbReference type="ARBA" id="ARBA00023242"/>
    </source>
</evidence>
<dbReference type="InterPro" id="IPR051294">
    <property type="entry name" value="HORMA_MeioticProgression"/>
</dbReference>
<evidence type="ECO:0000256" key="2">
    <source>
        <dbReference type="ARBA" id="ARBA00004286"/>
    </source>
</evidence>
<dbReference type="GO" id="GO:0005694">
    <property type="term" value="C:chromosome"/>
    <property type="evidence" value="ECO:0007669"/>
    <property type="project" value="UniProtKB-SubCell"/>
</dbReference>
<dbReference type="KEGG" id="hazt:108671340"/>
<keyword evidence="7" id="KW-0539">Nucleus</keyword>
<dbReference type="PANTHER" id="PTHR48225">
    <property type="entry name" value="HORMA DOMAIN-CONTAINING PROTEIN 1"/>
    <property type="match status" value="1"/>
</dbReference>
<dbReference type="GO" id="GO:0008270">
    <property type="term" value="F:zinc ion binding"/>
    <property type="evidence" value="ECO:0007669"/>
    <property type="project" value="UniProtKB-KW"/>
</dbReference>
<dbReference type="SUPFAM" id="SSF56019">
    <property type="entry name" value="The spindle assembly checkpoint protein mad2"/>
    <property type="match status" value="1"/>
</dbReference>
<evidence type="ECO:0000256" key="4">
    <source>
        <dbReference type="ARBA" id="ARBA00022723"/>
    </source>
</evidence>
<comment type="subcellular location">
    <subcellularLocation>
        <location evidence="2">Chromosome</location>
    </subcellularLocation>
    <subcellularLocation>
        <location evidence="1">Nucleus</location>
    </subcellularLocation>
</comment>
<dbReference type="InterPro" id="IPR011011">
    <property type="entry name" value="Znf_FYVE_PHD"/>
</dbReference>
<dbReference type="GeneID" id="108671340"/>
<keyword evidence="8" id="KW-0469">Meiosis</keyword>
<dbReference type="Pfam" id="PF20826">
    <property type="entry name" value="PHD_5"/>
    <property type="match status" value="1"/>
</dbReference>
<protein>
    <submittedName>
        <fullName evidence="12">Uncharacterized protein LOC108671340</fullName>
    </submittedName>
</protein>
<evidence type="ECO:0000256" key="9">
    <source>
        <dbReference type="SAM" id="MobiDB-lite"/>
    </source>
</evidence>
<feature type="domain" description="HORMA" evidence="10">
    <location>
        <begin position="36"/>
        <end position="245"/>
    </location>
</feature>